<dbReference type="InterPro" id="IPR025353">
    <property type="entry name" value="DUF4257"/>
</dbReference>
<name>A0A073KCD4_9BACI</name>
<keyword evidence="1" id="KW-0472">Membrane</keyword>
<dbReference type="OrthoDB" id="2968080at2"/>
<dbReference type="EMBL" id="JOTM01000009">
    <property type="protein sequence ID" value="KEK24191.1"/>
    <property type="molecule type" value="Genomic_DNA"/>
</dbReference>
<dbReference type="eggNOG" id="ENOG502ZJVM">
    <property type="taxonomic scope" value="Bacteria"/>
</dbReference>
<evidence type="ECO:0008006" key="4">
    <source>
        <dbReference type="Google" id="ProtNLM"/>
    </source>
</evidence>
<protein>
    <recommendedName>
        <fullName evidence="4">DUF4257 domain-containing protein</fullName>
    </recommendedName>
</protein>
<dbReference type="Pfam" id="PF14074">
    <property type="entry name" value="DUF4257"/>
    <property type="match status" value="1"/>
</dbReference>
<keyword evidence="1" id="KW-0812">Transmembrane</keyword>
<feature type="transmembrane region" description="Helical" evidence="1">
    <location>
        <begin position="37"/>
        <end position="61"/>
    </location>
</feature>
<dbReference type="Proteomes" id="UP000027778">
    <property type="component" value="Unassembled WGS sequence"/>
</dbReference>
<evidence type="ECO:0000313" key="3">
    <source>
        <dbReference type="Proteomes" id="UP000027778"/>
    </source>
</evidence>
<organism evidence="2 3">
    <name type="scientific">Bacillus gaemokensis</name>
    <dbReference type="NCBI Taxonomy" id="574375"/>
    <lineage>
        <taxon>Bacteria</taxon>
        <taxon>Bacillati</taxon>
        <taxon>Bacillota</taxon>
        <taxon>Bacilli</taxon>
        <taxon>Bacillales</taxon>
        <taxon>Bacillaceae</taxon>
        <taxon>Bacillus</taxon>
        <taxon>Bacillus cereus group</taxon>
    </lineage>
</organism>
<feature type="transmembrane region" description="Helical" evidence="1">
    <location>
        <begin position="6"/>
        <end position="25"/>
    </location>
</feature>
<accession>A0A073KCD4</accession>
<evidence type="ECO:0000256" key="1">
    <source>
        <dbReference type="SAM" id="Phobius"/>
    </source>
</evidence>
<gene>
    <name evidence="2" type="ORF">BAGA_29520</name>
</gene>
<keyword evidence="3" id="KW-1185">Reference proteome</keyword>
<comment type="caution">
    <text evidence="2">The sequence shown here is derived from an EMBL/GenBank/DDBJ whole genome shotgun (WGS) entry which is preliminary data.</text>
</comment>
<keyword evidence="1" id="KW-1133">Transmembrane helix</keyword>
<reference evidence="2 3" key="1">
    <citation type="submission" date="2014-06" db="EMBL/GenBank/DDBJ databases">
        <title>Draft genome sequence of Bacillus gaemokensis JCM 15801 (MCCC 1A00707).</title>
        <authorList>
            <person name="Lai Q."/>
            <person name="Liu Y."/>
            <person name="Shao Z."/>
        </authorList>
    </citation>
    <scope>NUCLEOTIDE SEQUENCE [LARGE SCALE GENOMIC DNA]</scope>
    <source>
        <strain evidence="2 3">JCM 15801</strain>
    </source>
</reference>
<dbReference type="AlphaFoldDB" id="A0A073KCD4"/>
<dbReference type="RefSeq" id="WP_033674820.1">
    <property type="nucleotide sequence ID" value="NZ_JOTM01000009.1"/>
</dbReference>
<sequence length="115" mass="12749">MEMYQWLTAVLVGGITGFVSHLINNQGKLLLPRRLKTFFHLGFFTDILTGSLAALLGLVLFDVITIKEIIKVSIVTAISGQTFLLHQALGGEQAKNTQIGKADEKIQEIDKLLRR</sequence>
<evidence type="ECO:0000313" key="2">
    <source>
        <dbReference type="EMBL" id="KEK24191.1"/>
    </source>
</evidence>
<proteinExistence type="predicted"/>